<dbReference type="AlphaFoldDB" id="A0A2U1E2R5"/>
<dbReference type="GO" id="GO:0046100">
    <property type="term" value="P:hypoxanthine metabolic process"/>
    <property type="evidence" value="ECO:0007669"/>
    <property type="project" value="TreeGrafter"/>
</dbReference>
<dbReference type="GO" id="GO:0006178">
    <property type="term" value="P:guanine salvage"/>
    <property type="evidence" value="ECO:0007669"/>
    <property type="project" value="TreeGrafter"/>
</dbReference>
<dbReference type="CDD" id="cd06223">
    <property type="entry name" value="PRTases_typeI"/>
    <property type="match status" value="1"/>
</dbReference>
<dbReference type="GO" id="GO:0032263">
    <property type="term" value="P:GMP salvage"/>
    <property type="evidence" value="ECO:0007669"/>
    <property type="project" value="TreeGrafter"/>
</dbReference>
<proteinExistence type="inferred from homology"/>
<comment type="subcellular location">
    <subcellularLocation>
        <location evidence="3 16">Cytoplasm</location>
    </subcellularLocation>
</comment>
<keyword evidence="7 16" id="KW-0963">Cytoplasm</keyword>
<evidence type="ECO:0000256" key="1">
    <source>
        <dbReference type="ARBA" id="ARBA00001946"/>
    </source>
</evidence>
<dbReference type="GO" id="GO:0005829">
    <property type="term" value="C:cytosol"/>
    <property type="evidence" value="ECO:0007669"/>
    <property type="project" value="TreeGrafter"/>
</dbReference>
<keyword evidence="13 16" id="KW-0460">Magnesium</keyword>
<keyword evidence="11 16" id="KW-0660">Purine salvage</keyword>
<dbReference type="GO" id="GO:0004422">
    <property type="term" value="F:hypoxanthine phosphoribosyltransferase activity"/>
    <property type="evidence" value="ECO:0007669"/>
    <property type="project" value="InterPro"/>
</dbReference>
<protein>
    <recommendedName>
        <fullName evidence="16">Hypoxanthine phosphoribosyltransferase</fullName>
        <ecNumber evidence="16">2.4.2.8</ecNumber>
    </recommendedName>
</protein>
<dbReference type="EMBL" id="QEKV01000006">
    <property type="protein sequence ID" value="PVY94243.1"/>
    <property type="molecule type" value="Genomic_DNA"/>
</dbReference>
<evidence type="ECO:0000256" key="16">
    <source>
        <dbReference type="RuleBase" id="RU364099"/>
    </source>
</evidence>
<keyword evidence="10 16" id="KW-0479">Metal-binding</keyword>
<evidence type="ECO:0000256" key="2">
    <source>
        <dbReference type="ARBA" id="ARBA00002049"/>
    </source>
</evidence>
<evidence type="ECO:0000256" key="15">
    <source>
        <dbReference type="ARBA" id="ARBA00049402"/>
    </source>
</evidence>
<dbReference type="FunFam" id="3.40.50.2020:FF:000006">
    <property type="entry name" value="Hypoxanthine phosphoribosyltransferase"/>
    <property type="match status" value="1"/>
</dbReference>
<dbReference type="GO" id="GO:0052657">
    <property type="term" value="F:guanine phosphoribosyltransferase activity"/>
    <property type="evidence" value="ECO:0007669"/>
    <property type="project" value="UniProtKB-ARBA"/>
</dbReference>
<sequence length="176" mass="20160">MRKTVLFDEKTILNRVREVADEINDEYGDKPIVAIPLLRGGIMFATDLIRNLKCPVELDFLTTSSYGFSETSSGNVNILSDLRTDIEGKDVIIIDDIIDTGKTLYKVRDFLKTKNPNSIKICTMLDKPSRRDADISVDFCGFEVDDLFIVGYGLDYQNFYRNIPYIFVFEKDDDNE</sequence>
<dbReference type="Proteomes" id="UP000245793">
    <property type="component" value="Unassembled WGS sequence"/>
</dbReference>
<keyword evidence="19" id="KW-1185">Reference proteome</keyword>
<evidence type="ECO:0000256" key="14">
    <source>
        <dbReference type="ARBA" id="ARBA00048811"/>
    </source>
</evidence>
<evidence type="ECO:0000256" key="8">
    <source>
        <dbReference type="ARBA" id="ARBA00022676"/>
    </source>
</evidence>
<dbReference type="GO" id="GO:0032264">
    <property type="term" value="P:IMP salvage"/>
    <property type="evidence" value="ECO:0007669"/>
    <property type="project" value="UniProtKB-UniPathway"/>
</dbReference>
<comment type="cofactor">
    <cofactor evidence="1 16">
        <name>Mg(2+)</name>
        <dbReference type="ChEBI" id="CHEBI:18420"/>
    </cofactor>
</comment>
<comment type="pathway">
    <text evidence="4 16">Purine metabolism; IMP biosynthesis via salvage pathway; IMP from hypoxanthine: step 1/1.</text>
</comment>
<comment type="function">
    <text evidence="2">Purine salvage pathway enzyme that catalyzes the transfer of the ribosyl-5-phosphate group from 5-phospho-alpha-D-ribose 1-diphosphate (PRPP) to the N9 position of the 6-oxopurines hypoxanthine and guanine to form the corresponding ribonucleotides IMP (inosine 5'-monophosphate) and GMP (guanosine 5'-monophosphate), with the release of PPi.</text>
</comment>
<evidence type="ECO:0000256" key="4">
    <source>
        <dbReference type="ARBA" id="ARBA00004669"/>
    </source>
</evidence>
<dbReference type="SUPFAM" id="SSF53271">
    <property type="entry name" value="PRTase-like"/>
    <property type="match status" value="1"/>
</dbReference>
<dbReference type="RefSeq" id="WP_116480290.1">
    <property type="nucleotide sequence ID" value="NZ_CP096650.1"/>
</dbReference>
<keyword evidence="9 16" id="KW-0808">Transferase</keyword>
<dbReference type="EC" id="2.4.2.8" evidence="16"/>
<dbReference type="InterPro" id="IPR029057">
    <property type="entry name" value="PRTase-like"/>
</dbReference>
<dbReference type="InterPro" id="IPR005904">
    <property type="entry name" value="Hxn_phspho_trans"/>
</dbReference>
<dbReference type="InterPro" id="IPR050408">
    <property type="entry name" value="HGPRT"/>
</dbReference>
<dbReference type="GO" id="GO:0000287">
    <property type="term" value="F:magnesium ion binding"/>
    <property type="evidence" value="ECO:0007669"/>
    <property type="project" value="TreeGrafter"/>
</dbReference>
<dbReference type="PANTHER" id="PTHR43340:SF1">
    <property type="entry name" value="HYPOXANTHINE PHOSPHORIBOSYLTRANSFERASE"/>
    <property type="match status" value="1"/>
</dbReference>
<evidence type="ECO:0000256" key="10">
    <source>
        <dbReference type="ARBA" id="ARBA00022723"/>
    </source>
</evidence>
<evidence type="ECO:0000256" key="9">
    <source>
        <dbReference type="ARBA" id="ARBA00022679"/>
    </source>
</evidence>
<comment type="pathway">
    <text evidence="5">Purine metabolism; GMP biosynthesis via salvage pathway; GMP from guanine: step 1/1.</text>
</comment>
<comment type="caution">
    <text evidence="18">The sequence shown here is derived from an EMBL/GenBank/DDBJ whole genome shotgun (WGS) entry which is preliminary data.</text>
</comment>
<evidence type="ECO:0000259" key="17">
    <source>
        <dbReference type="Pfam" id="PF00156"/>
    </source>
</evidence>
<evidence type="ECO:0000313" key="18">
    <source>
        <dbReference type="EMBL" id="PVY94243.1"/>
    </source>
</evidence>
<gene>
    <name evidence="18" type="ORF">C7381_106119</name>
</gene>
<dbReference type="PANTHER" id="PTHR43340">
    <property type="entry name" value="HYPOXANTHINE-GUANINE PHOSPHORIBOSYLTRANSFERASE"/>
    <property type="match status" value="1"/>
</dbReference>
<dbReference type="GO" id="GO:0000166">
    <property type="term" value="F:nucleotide binding"/>
    <property type="evidence" value="ECO:0007669"/>
    <property type="project" value="UniProtKB-KW"/>
</dbReference>
<keyword evidence="12 16" id="KW-0547">Nucleotide-binding</keyword>
<dbReference type="GO" id="GO:0006166">
    <property type="term" value="P:purine ribonucleoside salvage"/>
    <property type="evidence" value="ECO:0007669"/>
    <property type="project" value="UniProtKB-KW"/>
</dbReference>
<comment type="catalytic activity">
    <reaction evidence="15">
        <text>IMP + diphosphate = hypoxanthine + 5-phospho-alpha-D-ribose 1-diphosphate</text>
        <dbReference type="Rhea" id="RHEA:17973"/>
        <dbReference type="ChEBI" id="CHEBI:17368"/>
        <dbReference type="ChEBI" id="CHEBI:33019"/>
        <dbReference type="ChEBI" id="CHEBI:58017"/>
        <dbReference type="ChEBI" id="CHEBI:58053"/>
        <dbReference type="EC" id="2.4.2.8"/>
    </reaction>
    <physiologicalReaction direction="right-to-left" evidence="15">
        <dbReference type="Rhea" id="RHEA:17975"/>
    </physiologicalReaction>
</comment>
<evidence type="ECO:0000256" key="11">
    <source>
        <dbReference type="ARBA" id="ARBA00022726"/>
    </source>
</evidence>
<evidence type="ECO:0000256" key="5">
    <source>
        <dbReference type="ARBA" id="ARBA00004676"/>
    </source>
</evidence>
<evidence type="ECO:0000256" key="6">
    <source>
        <dbReference type="ARBA" id="ARBA00008391"/>
    </source>
</evidence>
<keyword evidence="8 16" id="KW-0328">Glycosyltransferase</keyword>
<evidence type="ECO:0000256" key="7">
    <source>
        <dbReference type="ARBA" id="ARBA00022490"/>
    </source>
</evidence>
<comment type="catalytic activity">
    <reaction evidence="14">
        <text>GMP + diphosphate = guanine + 5-phospho-alpha-D-ribose 1-diphosphate</text>
        <dbReference type="Rhea" id="RHEA:25424"/>
        <dbReference type="ChEBI" id="CHEBI:16235"/>
        <dbReference type="ChEBI" id="CHEBI:33019"/>
        <dbReference type="ChEBI" id="CHEBI:58017"/>
        <dbReference type="ChEBI" id="CHEBI:58115"/>
        <dbReference type="EC" id="2.4.2.8"/>
    </reaction>
    <physiologicalReaction direction="right-to-left" evidence="14">
        <dbReference type="Rhea" id="RHEA:25426"/>
    </physiologicalReaction>
</comment>
<comment type="similarity">
    <text evidence="6 16">Belongs to the purine/pyrimidine phosphoribosyltransferase family.</text>
</comment>
<organism evidence="18 19">
    <name type="scientific">Ezakiella coagulans</name>
    <dbReference type="NCBI Taxonomy" id="46507"/>
    <lineage>
        <taxon>Bacteria</taxon>
        <taxon>Bacillati</taxon>
        <taxon>Bacillota</taxon>
        <taxon>Tissierellia</taxon>
        <taxon>Ezakiella</taxon>
    </lineage>
</organism>
<dbReference type="Gene3D" id="3.40.50.2020">
    <property type="match status" value="1"/>
</dbReference>
<dbReference type="NCBIfam" id="TIGR01203">
    <property type="entry name" value="HGPRTase"/>
    <property type="match status" value="1"/>
</dbReference>
<accession>A0A2U1E2R5</accession>
<evidence type="ECO:0000256" key="3">
    <source>
        <dbReference type="ARBA" id="ARBA00004496"/>
    </source>
</evidence>
<reference evidence="18 19" key="1">
    <citation type="submission" date="2018-04" db="EMBL/GenBank/DDBJ databases">
        <title>Genomic Encyclopedia of Type Strains, Phase IV (KMG-IV): sequencing the most valuable type-strain genomes for metagenomic binning, comparative biology and taxonomic classification.</title>
        <authorList>
            <person name="Goeker M."/>
        </authorList>
    </citation>
    <scope>NUCLEOTIDE SEQUENCE [LARGE SCALE GENOMIC DNA]</scope>
    <source>
        <strain evidence="18 19">DSM 20705</strain>
    </source>
</reference>
<name>A0A2U1E2R5_9FIRM</name>
<dbReference type="Pfam" id="PF00156">
    <property type="entry name" value="Pribosyltran"/>
    <property type="match status" value="1"/>
</dbReference>
<dbReference type="UniPathway" id="UPA00591">
    <property type="reaction ID" value="UER00648"/>
</dbReference>
<feature type="domain" description="Phosphoribosyltransferase" evidence="17">
    <location>
        <begin position="8"/>
        <end position="157"/>
    </location>
</feature>
<evidence type="ECO:0000313" key="19">
    <source>
        <dbReference type="Proteomes" id="UP000245793"/>
    </source>
</evidence>
<dbReference type="InterPro" id="IPR000836">
    <property type="entry name" value="PRTase_dom"/>
</dbReference>
<evidence type="ECO:0000256" key="12">
    <source>
        <dbReference type="ARBA" id="ARBA00022741"/>
    </source>
</evidence>
<evidence type="ECO:0000256" key="13">
    <source>
        <dbReference type="ARBA" id="ARBA00022842"/>
    </source>
</evidence>